<evidence type="ECO:0000256" key="1">
    <source>
        <dbReference type="ARBA" id="ARBA00009902"/>
    </source>
</evidence>
<keyword evidence="10" id="KW-1185">Reference proteome</keyword>
<sequence>MTSPSSSGETSHRPASDGSTGVTTPEDLSVQILNTAKTFTRWRPSYHLMPHTGWMNDPCAPGYDPDTGLYYVSFQWNPNGPDWGDICWGTATSRDLIHWEIQDQPILQPNNSYDSKGVFTGCFVKLKDGSLNYIYTSVSALPIHHTLPHQRGCETLSIATSFDHGDTWNKSERNPTLPGEPAGLDVTGWRDPFCAPWPNMSKALGLDSGTLFGVVSGGIRGVTPTTFLYKISSEDLGDWAYISPLTNFGLNFRPSRWSGDLGKNWEVTNFLTLNDETDVSISHELLIMGIEGCLEDNSEGSKRDGGPSRPSRGQLWMSGCLQKINDSDEVTMSYDFGGHLDHGCLYAANSFFDPRSQRHIYWGWITEEDLCDEIRHQQGWSGTLSMPRQIQIQTVHSVTGALVSILSSITSVDLKKEENGTFTVRTLASEPYQPLVNHLRHAPNVRQYCVGKTTFEPSGQEIELPWNGPRSIHWELECSFKISGSCSKVGVSIGHTRGKPDHSRISIMSRANTTDFANSTTMIFEPLRETFTINRPSFPGLGSALLINSSPEVAPHTLFTTRNPDTNEECTETLDIRAWRDNSVLEVFVNGRTAISTRLYAAEETHGMRFFAFNGDSSLGTVNANHPGYTELEYATLWNDIVV</sequence>
<evidence type="ECO:0000256" key="3">
    <source>
        <dbReference type="ARBA" id="ARBA00022801"/>
    </source>
</evidence>
<dbReference type="InterPro" id="IPR013320">
    <property type="entry name" value="ConA-like_dom_sf"/>
</dbReference>
<reference evidence="9" key="2">
    <citation type="journal article" date="2023" name="IMA Fungus">
        <title>Comparative genomic study of the Penicillium genus elucidates a diverse pangenome and 15 lateral gene transfer events.</title>
        <authorList>
            <person name="Petersen C."/>
            <person name="Sorensen T."/>
            <person name="Nielsen M.R."/>
            <person name="Sondergaard T.E."/>
            <person name="Sorensen J.L."/>
            <person name="Fitzpatrick D.A."/>
            <person name="Frisvad J.C."/>
            <person name="Nielsen K.L."/>
        </authorList>
    </citation>
    <scope>NUCLEOTIDE SEQUENCE</scope>
    <source>
        <strain evidence="9">IBT 21472</strain>
    </source>
</reference>
<dbReference type="Gene3D" id="2.115.10.20">
    <property type="entry name" value="Glycosyl hydrolase domain, family 43"/>
    <property type="match status" value="1"/>
</dbReference>
<dbReference type="Pfam" id="PF08244">
    <property type="entry name" value="Glyco_hydro_32C"/>
    <property type="match status" value="1"/>
</dbReference>
<comment type="caution">
    <text evidence="9">The sequence shown here is derived from an EMBL/GenBank/DDBJ whole genome shotgun (WGS) entry which is preliminary data.</text>
</comment>
<dbReference type="PANTHER" id="PTHR42800">
    <property type="entry name" value="EXOINULINASE INUD (AFU_ORTHOLOGUE AFUA_5G00480)"/>
    <property type="match status" value="1"/>
</dbReference>
<reference evidence="9" key="1">
    <citation type="submission" date="2022-12" db="EMBL/GenBank/DDBJ databases">
        <authorList>
            <person name="Petersen C."/>
        </authorList>
    </citation>
    <scope>NUCLEOTIDE SEQUENCE</scope>
    <source>
        <strain evidence="9">IBT 21472</strain>
    </source>
</reference>
<evidence type="ECO:0000313" key="9">
    <source>
        <dbReference type="EMBL" id="KAJ5323741.1"/>
    </source>
</evidence>
<dbReference type="SUPFAM" id="SSF49899">
    <property type="entry name" value="Concanavalin A-like lectins/glucanases"/>
    <property type="match status" value="1"/>
</dbReference>
<evidence type="ECO:0000313" key="10">
    <source>
        <dbReference type="Proteomes" id="UP001147746"/>
    </source>
</evidence>
<dbReference type="GO" id="GO:0004575">
    <property type="term" value="F:sucrose alpha-glucosidase activity"/>
    <property type="evidence" value="ECO:0007669"/>
    <property type="project" value="TreeGrafter"/>
</dbReference>
<organism evidence="9 10">
    <name type="scientific">Penicillium atrosanguineum</name>
    <dbReference type="NCBI Taxonomy" id="1132637"/>
    <lineage>
        <taxon>Eukaryota</taxon>
        <taxon>Fungi</taxon>
        <taxon>Dikarya</taxon>
        <taxon>Ascomycota</taxon>
        <taxon>Pezizomycotina</taxon>
        <taxon>Eurotiomycetes</taxon>
        <taxon>Eurotiomycetidae</taxon>
        <taxon>Eurotiales</taxon>
        <taxon>Aspergillaceae</taxon>
        <taxon>Penicillium</taxon>
    </lineage>
</organism>
<dbReference type="EMBL" id="JAPZBO010000002">
    <property type="protein sequence ID" value="KAJ5323741.1"/>
    <property type="molecule type" value="Genomic_DNA"/>
</dbReference>
<dbReference type="SMART" id="SM00640">
    <property type="entry name" value="Glyco_32"/>
    <property type="match status" value="1"/>
</dbReference>
<dbReference type="Proteomes" id="UP001147746">
    <property type="component" value="Unassembled WGS sequence"/>
</dbReference>
<evidence type="ECO:0000256" key="4">
    <source>
        <dbReference type="ARBA" id="ARBA00023295"/>
    </source>
</evidence>
<keyword evidence="4 5" id="KW-0326">Glycosidase</keyword>
<evidence type="ECO:0000259" key="7">
    <source>
        <dbReference type="Pfam" id="PF00251"/>
    </source>
</evidence>
<feature type="region of interest" description="Disordered" evidence="6">
    <location>
        <begin position="1"/>
        <end position="27"/>
    </location>
</feature>
<comment type="similarity">
    <text evidence="1 5">Belongs to the glycosyl hydrolase 32 family.</text>
</comment>
<gene>
    <name evidence="9" type="ORF">N7476_002341</name>
</gene>
<keyword evidence="2" id="KW-0732">Signal</keyword>
<accession>A0A9W9Q354</accession>
<evidence type="ECO:0000259" key="8">
    <source>
        <dbReference type="Pfam" id="PF08244"/>
    </source>
</evidence>
<feature type="domain" description="Glycosyl hydrolase family 32 C-terminal" evidence="8">
    <location>
        <begin position="469"/>
        <end position="623"/>
    </location>
</feature>
<dbReference type="InterPro" id="IPR001362">
    <property type="entry name" value="Glyco_hydro_32"/>
</dbReference>
<name>A0A9W9Q354_9EURO</name>
<dbReference type="AlphaFoldDB" id="A0A9W9Q354"/>
<protein>
    <submittedName>
        <fullName evidence="9">Glycosyl hydrolase</fullName>
    </submittedName>
</protein>
<feature type="domain" description="Glycosyl hydrolase family 32 N-terminal" evidence="7">
    <location>
        <begin position="47"/>
        <end position="394"/>
    </location>
</feature>
<dbReference type="Gene3D" id="2.60.120.560">
    <property type="entry name" value="Exo-inulinase, domain 1"/>
    <property type="match status" value="1"/>
</dbReference>
<dbReference type="PANTHER" id="PTHR42800:SF3">
    <property type="entry name" value="GLYCOSYL HYDROLASE FAMILY 32 N-TERMINAL DOMAIN-CONTAINING PROTEIN"/>
    <property type="match status" value="1"/>
</dbReference>
<dbReference type="InterPro" id="IPR023296">
    <property type="entry name" value="Glyco_hydro_beta-prop_sf"/>
</dbReference>
<proteinExistence type="inferred from homology"/>
<dbReference type="SUPFAM" id="SSF75005">
    <property type="entry name" value="Arabinanase/levansucrase/invertase"/>
    <property type="match status" value="1"/>
</dbReference>
<dbReference type="GO" id="GO:0005737">
    <property type="term" value="C:cytoplasm"/>
    <property type="evidence" value="ECO:0007669"/>
    <property type="project" value="TreeGrafter"/>
</dbReference>
<evidence type="ECO:0000256" key="5">
    <source>
        <dbReference type="RuleBase" id="RU362110"/>
    </source>
</evidence>
<dbReference type="InterPro" id="IPR013189">
    <property type="entry name" value="Glyco_hydro_32_C"/>
</dbReference>
<dbReference type="InterPro" id="IPR013148">
    <property type="entry name" value="Glyco_hydro_32_N"/>
</dbReference>
<evidence type="ECO:0000256" key="6">
    <source>
        <dbReference type="SAM" id="MobiDB-lite"/>
    </source>
</evidence>
<keyword evidence="3 5" id="KW-0378">Hydrolase</keyword>
<dbReference type="CDD" id="cd18621">
    <property type="entry name" value="GH32_XdINV-like"/>
    <property type="match status" value="1"/>
</dbReference>
<evidence type="ECO:0000256" key="2">
    <source>
        <dbReference type="ARBA" id="ARBA00022729"/>
    </source>
</evidence>
<dbReference type="Pfam" id="PF00251">
    <property type="entry name" value="Glyco_hydro_32N"/>
    <property type="match status" value="1"/>
</dbReference>
<dbReference type="GO" id="GO:0005987">
    <property type="term" value="P:sucrose catabolic process"/>
    <property type="evidence" value="ECO:0007669"/>
    <property type="project" value="TreeGrafter"/>
</dbReference>